<evidence type="ECO:0000256" key="1">
    <source>
        <dbReference type="ARBA" id="ARBA00004741"/>
    </source>
</evidence>
<dbReference type="EMBL" id="CP040749">
    <property type="protein sequence ID" value="QCX38600.1"/>
    <property type="molecule type" value="Genomic_DNA"/>
</dbReference>
<protein>
    <recommendedName>
        <fullName evidence="2">prephenate dehydratase</fullName>
        <ecNumber evidence="2">4.2.1.51</ecNumber>
    </recommendedName>
</protein>
<dbReference type="Gene3D" id="3.40.190.10">
    <property type="entry name" value="Periplasmic binding protein-like II"/>
    <property type="match status" value="2"/>
</dbReference>
<evidence type="ECO:0000313" key="9">
    <source>
        <dbReference type="EMBL" id="QCX38600.1"/>
    </source>
</evidence>
<dbReference type="CDD" id="cd13631">
    <property type="entry name" value="PBP2_Ct-PDT_like"/>
    <property type="match status" value="1"/>
</dbReference>
<dbReference type="GO" id="GO:0009094">
    <property type="term" value="P:L-phenylalanine biosynthetic process"/>
    <property type="evidence" value="ECO:0007669"/>
    <property type="project" value="UniProtKB-UniPathway"/>
</dbReference>
<evidence type="ECO:0000256" key="2">
    <source>
        <dbReference type="ARBA" id="ARBA00013147"/>
    </source>
</evidence>
<dbReference type="PANTHER" id="PTHR21022:SF19">
    <property type="entry name" value="PREPHENATE DEHYDRATASE-RELATED"/>
    <property type="match status" value="1"/>
</dbReference>
<gene>
    <name evidence="9" type="ORF">FF125_09205</name>
</gene>
<evidence type="ECO:0000256" key="4">
    <source>
        <dbReference type="ARBA" id="ARBA00023141"/>
    </source>
</evidence>
<dbReference type="RefSeq" id="WP_138949494.1">
    <property type="nucleotide sequence ID" value="NZ_CP040749.1"/>
</dbReference>
<name>A0A5B7TQP1_9FLAO</name>
<dbReference type="SUPFAM" id="SSF55021">
    <property type="entry name" value="ACT-like"/>
    <property type="match status" value="1"/>
</dbReference>
<dbReference type="AlphaFoldDB" id="A0A5B7TQP1"/>
<evidence type="ECO:0000313" key="10">
    <source>
        <dbReference type="Proteomes" id="UP000306229"/>
    </source>
</evidence>
<keyword evidence="3" id="KW-0028">Amino-acid biosynthesis</keyword>
<dbReference type="OrthoDB" id="9793251at2"/>
<dbReference type="InterPro" id="IPR011460">
    <property type="entry name" value="Lcl_C"/>
</dbReference>
<dbReference type="PANTHER" id="PTHR21022">
    <property type="entry name" value="PREPHENATE DEHYDRATASE P PROTEIN"/>
    <property type="match status" value="1"/>
</dbReference>
<dbReference type="GO" id="GO:0005737">
    <property type="term" value="C:cytoplasm"/>
    <property type="evidence" value="ECO:0007669"/>
    <property type="project" value="TreeGrafter"/>
</dbReference>
<reference evidence="9 10" key="1">
    <citation type="submission" date="2019-05" db="EMBL/GenBank/DDBJ databases">
        <title>Algicella ahnfeltiae gen. nov., sp. nov., a novel marine bacterium of the family Flavobacteriaceae isolated from a red alga.</title>
        <authorList>
            <person name="Nedashkovskaya O.I."/>
            <person name="Kukhlevskiy A.D."/>
            <person name="Kim S.-G."/>
            <person name="Zhukova N.V."/>
            <person name="Mikhailov V.V."/>
        </authorList>
    </citation>
    <scope>NUCLEOTIDE SEQUENCE [LARGE SCALE GENOMIC DNA]</scope>
    <source>
        <strain evidence="9 10">10Alg115</strain>
    </source>
</reference>
<keyword evidence="5" id="KW-0584">Phenylalanine biosynthesis</keyword>
<keyword evidence="6" id="KW-0456">Lyase</keyword>
<dbReference type="GO" id="GO:0004664">
    <property type="term" value="F:prephenate dehydratase activity"/>
    <property type="evidence" value="ECO:0007669"/>
    <property type="project" value="UniProtKB-EC"/>
</dbReference>
<evidence type="ECO:0000259" key="8">
    <source>
        <dbReference type="PROSITE" id="PS51171"/>
    </source>
</evidence>
<evidence type="ECO:0000256" key="7">
    <source>
        <dbReference type="ARBA" id="ARBA00047848"/>
    </source>
</evidence>
<dbReference type="Pfam" id="PF00800">
    <property type="entry name" value="PDT"/>
    <property type="match status" value="1"/>
</dbReference>
<evidence type="ECO:0000256" key="3">
    <source>
        <dbReference type="ARBA" id="ARBA00022605"/>
    </source>
</evidence>
<comment type="catalytic activity">
    <reaction evidence="7">
        <text>prephenate + H(+) = 3-phenylpyruvate + CO2 + H2O</text>
        <dbReference type="Rhea" id="RHEA:21648"/>
        <dbReference type="ChEBI" id="CHEBI:15377"/>
        <dbReference type="ChEBI" id="CHEBI:15378"/>
        <dbReference type="ChEBI" id="CHEBI:16526"/>
        <dbReference type="ChEBI" id="CHEBI:18005"/>
        <dbReference type="ChEBI" id="CHEBI:29934"/>
        <dbReference type="EC" id="4.2.1.51"/>
    </reaction>
</comment>
<accession>A0A5B7TQP1</accession>
<dbReference type="UniPathway" id="UPA00121">
    <property type="reaction ID" value="UER00345"/>
</dbReference>
<dbReference type="KEGG" id="fbe:FF125_09205"/>
<dbReference type="SUPFAM" id="SSF53850">
    <property type="entry name" value="Periplasmic binding protein-like II"/>
    <property type="match status" value="1"/>
</dbReference>
<dbReference type="PROSITE" id="PS51171">
    <property type="entry name" value="PREPHENATE_DEHYDR_3"/>
    <property type="match status" value="1"/>
</dbReference>
<dbReference type="Gene3D" id="3.30.70.260">
    <property type="match status" value="1"/>
</dbReference>
<proteinExistence type="predicted"/>
<evidence type="ECO:0000256" key="5">
    <source>
        <dbReference type="ARBA" id="ARBA00023222"/>
    </source>
</evidence>
<evidence type="ECO:0000256" key="6">
    <source>
        <dbReference type="ARBA" id="ARBA00023239"/>
    </source>
</evidence>
<sequence length="580" mass="65013">MNIAIQGILGSFHHIVAHQYFGKDIELTECLSFDEMPQLINANQVDGAVMAIENTLVGSILSNYALINEFDLKIQGEVHLPIQHNLMGLEGQSLTDIKEVWSHPMAILQCRIFFRDYPEIRLVEASDTAEVAKQIQDKKLIGIAAIASKKAAEIYNLNIIESKIQTRNQNYTRFFILKKKNGKIETPNVINKASIPFITHHHTGSLSDILRIFADFNMNLSKIQSLPIIAEPLSNQDFYGQDATYSGNQLNYTDNGDGTITDNITGLIWEKDMGDKITFDDAFTKAENSTLGDYTDWRVPTLKELYSLINFTGRVQGETAIDLFIDTNYFNQPIGDVTIGEREIDAQTWSSTAYVGLTMNTDETLFGVNFIDGRIKGYPKFKPASGAENEMYFRMVRGNTAYGENDFIDNGDGTISDLATGLMWQKADDGISRDWEDALEYSENLELASFNDWRLPNAKELQSIVDYTRSPQTSNSPAINPIFDTTEINYPDDNSGGHYPFFWTSTTHLDGVNPYSGAVYIAFGEGLGEMNGVLLDVHGAGCQRSDPKSVDINDYPQYSGPQGDIRYVYNYVRCVRAIKL</sequence>
<dbReference type="Pfam" id="PF07603">
    <property type="entry name" value="Lcl_C"/>
    <property type="match status" value="2"/>
</dbReference>
<dbReference type="InterPro" id="IPR001086">
    <property type="entry name" value="Preph_deHydtase"/>
</dbReference>
<organism evidence="9 10">
    <name type="scientific">Aureibaculum algae</name>
    <dbReference type="NCBI Taxonomy" id="2584122"/>
    <lineage>
        <taxon>Bacteria</taxon>
        <taxon>Pseudomonadati</taxon>
        <taxon>Bacteroidota</taxon>
        <taxon>Flavobacteriia</taxon>
        <taxon>Flavobacteriales</taxon>
        <taxon>Flavobacteriaceae</taxon>
        <taxon>Aureibaculum</taxon>
    </lineage>
</organism>
<dbReference type="Proteomes" id="UP000306229">
    <property type="component" value="Chromosome"/>
</dbReference>
<dbReference type="EC" id="4.2.1.51" evidence="2"/>
<comment type="pathway">
    <text evidence="1">Amino-acid biosynthesis; L-phenylalanine biosynthesis; phenylpyruvate from prephenate: step 1/1.</text>
</comment>
<dbReference type="InterPro" id="IPR045865">
    <property type="entry name" value="ACT-like_dom_sf"/>
</dbReference>
<keyword evidence="4" id="KW-0057">Aromatic amino acid biosynthesis</keyword>
<keyword evidence="10" id="KW-1185">Reference proteome</keyword>
<feature type="domain" description="Prephenate dehydratase" evidence="8">
    <location>
        <begin position="2"/>
        <end position="179"/>
    </location>
</feature>